<protein>
    <recommendedName>
        <fullName evidence="2">EGF-like domain-containing protein</fullName>
    </recommendedName>
</protein>
<accession>A0A0E9XBA1</accession>
<keyword evidence="1" id="KW-0245">EGF-like domain</keyword>
<dbReference type="InterPro" id="IPR000742">
    <property type="entry name" value="EGF"/>
</dbReference>
<reference evidence="3" key="2">
    <citation type="journal article" date="2015" name="Fish Shellfish Immunol.">
        <title>Early steps in the European eel (Anguilla anguilla)-Vibrio vulnificus interaction in the gills: Role of the RtxA13 toxin.</title>
        <authorList>
            <person name="Callol A."/>
            <person name="Pajuelo D."/>
            <person name="Ebbesson L."/>
            <person name="Teles M."/>
            <person name="MacKenzie S."/>
            <person name="Amaro C."/>
        </authorList>
    </citation>
    <scope>NUCLEOTIDE SEQUENCE</scope>
</reference>
<keyword evidence="1" id="KW-1015">Disulfide bond</keyword>
<proteinExistence type="predicted"/>
<feature type="domain" description="EGF-like" evidence="2">
    <location>
        <begin position="83"/>
        <end position="120"/>
    </location>
</feature>
<feature type="disulfide bond" evidence="1">
    <location>
        <begin position="110"/>
        <end position="119"/>
    </location>
</feature>
<dbReference type="EMBL" id="GBXM01009462">
    <property type="protein sequence ID" value="JAH99115.1"/>
    <property type="molecule type" value="Transcribed_RNA"/>
</dbReference>
<organism evidence="3">
    <name type="scientific">Anguilla anguilla</name>
    <name type="common">European freshwater eel</name>
    <name type="synonym">Muraena anguilla</name>
    <dbReference type="NCBI Taxonomy" id="7936"/>
    <lineage>
        <taxon>Eukaryota</taxon>
        <taxon>Metazoa</taxon>
        <taxon>Chordata</taxon>
        <taxon>Craniata</taxon>
        <taxon>Vertebrata</taxon>
        <taxon>Euteleostomi</taxon>
        <taxon>Actinopterygii</taxon>
        <taxon>Neopterygii</taxon>
        <taxon>Teleostei</taxon>
        <taxon>Anguilliformes</taxon>
        <taxon>Anguillidae</taxon>
        <taxon>Anguilla</taxon>
    </lineage>
</organism>
<dbReference type="AlphaFoldDB" id="A0A0E9XBA1"/>
<comment type="caution">
    <text evidence="1">Lacks conserved residue(s) required for the propagation of feature annotation.</text>
</comment>
<dbReference type="PROSITE" id="PS50026">
    <property type="entry name" value="EGF_3"/>
    <property type="match status" value="1"/>
</dbReference>
<reference evidence="3" key="1">
    <citation type="submission" date="2014-11" db="EMBL/GenBank/DDBJ databases">
        <authorList>
            <person name="Amaro Gonzalez C."/>
        </authorList>
    </citation>
    <scope>NUCLEOTIDE SEQUENCE</scope>
</reference>
<evidence type="ECO:0000313" key="3">
    <source>
        <dbReference type="EMBL" id="JAH99115.1"/>
    </source>
</evidence>
<sequence>MEQEWNSKGQLCKEKISQWPLIFQSTPMKHVEYIHEPSDYAQTIDNGHLQLKCPNAVIPSQTGVIYTDYKTFTVYLKSQKLVEYPPCSNVNCNKGECRQIKDTSTGICKCEKMFYGPTCQGSVQDDIDYAIMETKIIGISYQPVPDLTTIYYDLKEMKKYMEDVVNTLRQDIQWTQIFVKYIDVIEKFRYLEKCHAFLKNETMAQDQFVSEVKALFTESNTFLYMLHKFDLMMQGTGFGDKSNILDILRKSLLTDDQSQTTACSKSYSERVDYFVRVMFAMEMEAVLGWEKYRLVKLELGDPVTPKEMGFGPFISSTTSLESQLKSDMDPIPIFKEYTAKQWSLFNRNGCGSLKAELLSNTYCEKPYHSTDQQEVPLTCQNEYRPFPETEKCSKGKWSALPVCYTHPERGSATCKSENGVTVCTASCSTGWAFADGKTSDTYQCNKQPCPSFTPRACNRCTSDGACGYSEVCRNGECVDGCSVYSCGVNAQCSTRNHVQSCSCVSPWIPWKNEEPDREGCRYKELQWMGRSFSDPIPENAVKSQTGYHICRAHGPDGGWHGGWIWIHGVNTCNYEYDWHEKTADSFQVLVDPCGGSGVHWLSGGIYADSVEIGQAVSWPWITYVVCSRQSNGVPGKLFNTRSGLKCHYGYEGKGDRDDNFYSLVKKGCV</sequence>
<evidence type="ECO:0000259" key="2">
    <source>
        <dbReference type="PROSITE" id="PS50026"/>
    </source>
</evidence>
<evidence type="ECO:0000256" key="1">
    <source>
        <dbReference type="PROSITE-ProRule" id="PRU00076"/>
    </source>
</evidence>
<name>A0A0E9XBA1_ANGAN</name>
<feature type="disulfide bond" evidence="1">
    <location>
        <begin position="87"/>
        <end position="97"/>
    </location>
</feature>
<dbReference type="PROSITE" id="PS00022">
    <property type="entry name" value="EGF_1"/>
    <property type="match status" value="1"/>
</dbReference>